<evidence type="ECO:0000256" key="1">
    <source>
        <dbReference type="ARBA" id="ARBA00006745"/>
    </source>
</evidence>
<proteinExistence type="inferred from homology"/>
<protein>
    <submittedName>
        <fullName evidence="4">8-oxoguanine deaminase</fullName>
    </submittedName>
</protein>
<keyword evidence="2" id="KW-0378">Hydrolase</keyword>
<dbReference type="EMBL" id="BAABFO010000018">
    <property type="protein sequence ID" value="GAA4337805.1"/>
    <property type="molecule type" value="Genomic_DNA"/>
</dbReference>
<dbReference type="InterPro" id="IPR006680">
    <property type="entry name" value="Amidohydro-rel"/>
</dbReference>
<dbReference type="SUPFAM" id="SSF51338">
    <property type="entry name" value="Composite domain of metallo-dependent hydrolases"/>
    <property type="match status" value="2"/>
</dbReference>
<sequence length="456" mass="47957">MLIRDAATIWTGMPATPRLDGASLRIEHGAIAAIGRLEPLPGEQVLDARGCVVAPGWVNTHHHFFQSLLKAVPAGLHVPLAQWSPAVAAPFRGRFDAETFRTAVQLALCELVRGGCTTAADHQFLAYPGIGFDAAAILFEEAERFGVRLVLCRGGMTVAPAPGALPPWLRPESLDDFVRDVEALAARFHDPAPHARRRVAVAPTTLQRVRRDDLAPLAEAARALGLRLHSHLNETAGDNAWCRARHGCSAVELCEATGWLGPDVWFAHVVHATGGEIELLARTGTGVAHCPASNARLGSGIAPVAAMRQAGVRLSLAVDGAGSNESADMLSELHFAWLLHQTQRPAFEARGQAAPTVADAIGWASAGGADVLGLDTGRLEPGAPADLGVYALDDLAHLGAHDPASALVASAGRPTLRLLLCGGEPIVADGVPRGIDTDRLRARVAAAVRRIMPNIA</sequence>
<evidence type="ECO:0000313" key="4">
    <source>
        <dbReference type="EMBL" id="GAA4337805.1"/>
    </source>
</evidence>
<dbReference type="PANTHER" id="PTHR43794">
    <property type="entry name" value="AMINOHYDROLASE SSNA-RELATED"/>
    <property type="match status" value="1"/>
</dbReference>
<gene>
    <name evidence="4" type="ORF">GCM10023144_34050</name>
</gene>
<dbReference type="Pfam" id="PF01979">
    <property type="entry name" value="Amidohydro_1"/>
    <property type="match status" value="1"/>
</dbReference>
<dbReference type="InterPro" id="IPR032466">
    <property type="entry name" value="Metal_Hydrolase"/>
</dbReference>
<comment type="caution">
    <text evidence="4">The sequence shown here is derived from an EMBL/GenBank/DDBJ whole genome shotgun (WGS) entry which is preliminary data.</text>
</comment>
<dbReference type="PANTHER" id="PTHR43794:SF11">
    <property type="entry name" value="AMIDOHYDROLASE-RELATED DOMAIN-CONTAINING PROTEIN"/>
    <property type="match status" value="1"/>
</dbReference>
<dbReference type="RefSeq" id="WP_345251073.1">
    <property type="nucleotide sequence ID" value="NZ_BAABFO010000018.1"/>
</dbReference>
<name>A0ABP8HDJ2_9BURK</name>
<dbReference type="InterPro" id="IPR011059">
    <property type="entry name" value="Metal-dep_hydrolase_composite"/>
</dbReference>
<dbReference type="NCBIfam" id="NF009059">
    <property type="entry name" value="PRK12393.1"/>
    <property type="match status" value="1"/>
</dbReference>
<dbReference type="Gene3D" id="3.20.20.140">
    <property type="entry name" value="Metal-dependent hydrolases"/>
    <property type="match status" value="1"/>
</dbReference>
<comment type="similarity">
    <text evidence="1">Belongs to the metallo-dependent hydrolases superfamily. ATZ/TRZ family.</text>
</comment>
<dbReference type="InterPro" id="IPR050287">
    <property type="entry name" value="MTA/SAH_deaminase"/>
</dbReference>
<dbReference type="CDD" id="cd01298">
    <property type="entry name" value="ATZ_TRZ_like"/>
    <property type="match status" value="1"/>
</dbReference>
<dbReference type="SUPFAM" id="SSF51556">
    <property type="entry name" value="Metallo-dependent hydrolases"/>
    <property type="match status" value="1"/>
</dbReference>
<dbReference type="Proteomes" id="UP001501671">
    <property type="component" value="Unassembled WGS sequence"/>
</dbReference>
<evidence type="ECO:0000259" key="3">
    <source>
        <dbReference type="Pfam" id="PF01979"/>
    </source>
</evidence>
<feature type="domain" description="Amidohydrolase-related" evidence="3">
    <location>
        <begin position="52"/>
        <end position="423"/>
    </location>
</feature>
<evidence type="ECO:0000256" key="2">
    <source>
        <dbReference type="ARBA" id="ARBA00022801"/>
    </source>
</evidence>
<evidence type="ECO:0000313" key="5">
    <source>
        <dbReference type="Proteomes" id="UP001501671"/>
    </source>
</evidence>
<dbReference type="Gene3D" id="2.30.40.10">
    <property type="entry name" value="Urease, subunit C, domain 1"/>
    <property type="match status" value="2"/>
</dbReference>
<accession>A0ABP8HDJ2</accession>
<organism evidence="4 5">
    <name type="scientific">Pigmentiphaga soli</name>
    <dbReference type="NCBI Taxonomy" id="1007095"/>
    <lineage>
        <taxon>Bacteria</taxon>
        <taxon>Pseudomonadati</taxon>
        <taxon>Pseudomonadota</taxon>
        <taxon>Betaproteobacteria</taxon>
        <taxon>Burkholderiales</taxon>
        <taxon>Alcaligenaceae</taxon>
        <taxon>Pigmentiphaga</taxon>
    </lineage>
</organism>
<keyword evidence="5" id="KW-1185">Reference proteome</keyword>
<reference evidence="5" key="1">
    <citation type="journal article" date="2019" name="Int. J. Syst. Evol. Microbiol.">
        <title>The Global Catalogue of Microorganisms (GCM) 10K type strain sequencing project: providing services to taxonomists for standard genome sequencing and annotation.</title>
        <authorList>
            <consortium name="The Broad Institute Genomics Platform"/>
            <consortium name="The Broad Institute Genome Sequencing Center for Infectious Disease"/>
            <person name="Wu L."/>
            <person name="Ma J."/>
        </authorList>
    </citation>
    <scope>NUCLEOTIDE SEQUENCE [LARGE SCALE GENOMIC DNA]</scope>
    <source>
        <strain evidence="5">JCM 17666</strain>
    </source>
</reference>